<reference evidence="5" key="2">
    <citation type="submission" date="2017-03" db="EMBL/GenBank/DDBJ databases">
        <title>The new red algal subphylum Proteorhodophytina comprises the largest and most divergent plastid genomes known.</title>
        <authorList>
            <person name="Munoz-Gomez S.A."/>
            <person name="Mejia-Franco F.G."/>
            <person name="Durnin K."/>
            <person name="Morgan C."/>
            <person name="Grisdale C.J."/>
            <person name="Archibald J.M."/>
            <person name="Slamovits C.H."/>
        </authorList>
    </citation>
    <scope>NUCLEOTIDE SEQUENCE</scope>
    <source>
        <strain evidence="5">UTEX LB2854</strain>
    </source>
</reference>
<dbReference type="EMBL" id="KY709207">
    <property type="protein sequence ID" value="ARO90418.1"/>
    <property type="molecule type" value="Genomic_DNA"/>
</dbReference>
<reference evidence="4" key="1">
    <citation type="journal article" date="2016" name="BMC Biol.">
        <title>Parallel evolution of highly conserved plastid genome architecture in red seaweeds and seed plants.</title>
        <authorList>
            <person name="Lee J."/>
            <person name="Cho C.H."/>
            <person name="Park S.I."/>
            <person name="Choi J.W."/>
            <person name="Song H.S."/>
            <person name="West J.A."/>
            <person name="Bhattacharya D."/>
            <person name="Yoon H.S."/>
        </authorList>
    </citation>
    <scope>NUCLEOTIDE SEQUENCE</scope>
</reference>
<sequence>MNFSSKINPKVINSLEKSYLKKNIPLVEVGDYVKVGILIQEGNKERIQSCQGVIISKKNQGINFSVVVRYSLQGIGVERTFLLHSPRISNITILKKSRIRRAKLYYLRSRSGKSTRLKTRFI</sequence>
<dbReference type="InterPro" id="IPR008991">
    <property type="entry name" value="Translation_prot_SH3-like_sf"/>
</dbReference>
<evidence type="ECO:0000256" key="3">
    <source>
        <dbReference type="ARBA" id="ARBA00023274"/>
    </source>
</evidence>
<dbReference type="GO" id="GO:0006412">
    <property type="term" value="P:translation"/>
    <property type="evidence" value="ECO:0007669"/>
    <property type="project" value="InterPro"/>
</dbReference>
<keyword evidence="4" id="KW-0934">Plastid</keyword>
<evidence type="ECO:0000313" key="5">
    <source>
        <dbReference type="EMBL" id="ARO90418.1"/>
    </source>
</evidence>
<dbReference type="InterPro" id="IPR018257">
    <property type="entry name" value="Ribosomal_bL19_CS"/>
</dbReference>
<keyword evidence="5" id="KW-0150">Chloroplast</keyword>
<dbReference type="Gene3D" id="2.30.30.790">
    <property type="match status" value="1"/>
</dbReference>
<proteinExistence type="inferred from homology"/>
<name>A0A1C9CCV2_9RHOD</name>
<dbReference type="PROSITE" id="PS01015">
    <property type="entry name" value="RIBOSOMAL_L19"/>
    <property type="match status" value="1"/>
</dbReference>
<dbReference type="PANTHER" id="PTHR15680">
    <property type="entry name" value="RIBOSOMAL PROTEIN L19"/>
    <property type="match status" value="1"/>
</dbReference>
<accession>A0A1C9CCV2</accession>
<dbReference type="NCBIfam" id="TIGR01024">
    <property type="entry name" value="rplS_bact"/>
    <property type="match status" value="1"/>
</dbReference>
<dbReference type="AlphaFoldDB" id="A0A1C9CCV2"/>
<evidence type="ECO:0000256" key="1">
    <source>
        <dbReference type="ARBA" id="ARBA00005781"/>
    </source>
</evidence>
<keyword evidence="2 4" id="KW-0689">Ribosomal protein</keyword>
<dbReference type="PRINTS" id="PR00061">
    <property type="entry name" value="RIBOSOMALL19"/>
</dbReference>
<dbReference type="EMBL" id="KX284718">
    <property type="protein sequence ID" value="AOM66221.1"/>
    <property type="molecule type" value="Genomic_DNA"/>
</dbReference>
<dbReference type="GO" id="GO:0005762">
    <property type="term" value="C:mitochondrial large ribosomal subunit"/>
    <property type="evidence" value="ECO:0007669"/>
    <property type="project" value="TreeGrafter"/>
</dbReference>
<dbReference type="Pfam" id="PF01245">
    <property type="entry name" value="Ribosomal_L19"/>
    <property type="match status" value="1"/>
</dbReference>
<dbReference type="GO" id="GO:0003735">
    <property type="term" value="F:structural constituent of ribosome"/>
    <property type="evidence" value="ECO:0007669"/>
    <property type="project" value="InterPro"/>
</dbReference>
<dbReference type="SUPFAM" id="SSF50104">
    <property type="entry name" value="Translation proteins SH3-like domain"/>
    <property type="match status" value="1"/>
</dbReference>
<evidence type="ECO:0000313" key="4">
    <source>
        <dbReference type="EMBL" id="AOM66221.1"/>
    </source>
</evidence>
<evidence type="ECO:0000256" key="2">
    <source>
        <dbReference type="ARBA" id="ARBA00022980"/>
    </source>
</evidence>
<geneLocation type="plastid" evidence="4"/>
<dbReference type="HAMAP" id="MF_00402">
    <property type="entry name" value="Ribosomal_bL19"/>
    <property type="match status" value="1"/>
</dbReference>
<dbReference type="InterPro" id="IPR038657">
    <property type="entry name" value="Ribosomal_bL19_sf"/>
</dbReference>
<keyword evidence="3" id="KW-0687">Ribonucleoprotein</keyword>
<organism evidence="4">
    <name type="scientific">Bangiopsis subsimplex</name>
    <dbReference type="NCBI Taxonomy" id="139980"/>
    <lineage>
        <taxon>Eukaryota</taxon>
        <taxon>Rhodophyta</taxon>
        <taxon>Stylonematophyceae</taxon>
        <taxon>Stylonematales</taxon>
        <taxon>Stylonemataceae</taxon>
        <taxon>Bangiopsis</taxon>
    </lineage>
</organism>
<dbReference type="PIRSF" id="PIRSF002191">
    <property type="entry name" value="Ribosomal_L19"/>
    <property type="match status" value="1"/>
</dbReference>
<dbReference type="PANTHER" id="PTHR15680:SF9">
    <property type="entry name" value="LARGE RIBOSOMAL SUBUNIT PROTEIN BL19M"/>
    <property type="match status" value="1"/>
</dbReference>
<dbReference type="InterPro" id="IPR001857">
    <property type="entry name" value="Ribosomal_bL19"/>
</dbReference>
<gene>
    <name evidence="4" type="primary">rpl19</name>
    <name evidence="4" type="ORF">Bangp_139</name>
</gene>
<dbReference type="GeneID" id="29073373"/>
<comment type="similarity">
    <text evidence="1">Belongs to the bacterial ribosomal protein bL19 family.</text>
</comment>
<dbReference type="RefSeq" id="YP_009296878.1">
    <property type="nucleotide sequence ID" value="NC_031173.1"/>
</dbReference>
<protein>
    <submittedName>
        <fullName evidence="4 5">Ribosomal protein L19</fullName>
    </submittedName>
</protein>